<dbReference type="AlphaFoldDB" id="A0A249Y6Z6"/>
<keyword evidence="2" id="KW-0805">Transcription regulation</keyword>
<evidence type="ECO:0000259" key="8">
    <source>
        <dbReference type="PROSITE" id="PS51297"/>
    </source>
</evidence>
<dbReference type="InterPro" id="IPR036879">
    <property type="entry name" value="TF_MADSbox_sf"/>
</dbReference>
<dbReference type="InterPro" id="IPR002100">
    <property type="entry name" value="TF_MADSbox"/>
</dbReference>
<proteinExistence type="evidence at transcript level"/>
<dbReference type="InterPro" id="IPR033896">
    <property type="entry name" value="MEF2-like_N"/>
</dbReference>
<evidence type="ECO:0000256" key="2">
    <source>
        <dbReference type="ARBA" id="ARBA00023015"/>
    </source>
</evidence>
<keyword evidence="3" id="KW-0238">DNA-binding</keyword>
<reference evidence="9" key="1">
    <citation type="submission" date="2017-06" db="EMBL/GenBank/DDBJ databases">
        <title>Selection and Validation of Reference Genes for Quantitative RT-PCR Normalization in Hylocereus polyrhizus Under Biotic Stresses.</title>
        <authorList>
            <person name="Yang K."/>
            <person name="Wen X."/>
            <person name="Sablok G."/>
        </authorList>
    </citation>
    <scope>NUCLEOTIDE SEQUENCE</scope>
</reference>
<dbReference type="GO" id="GO:0003700">
    <property type="term" value="F:DNA-binding transcription factor activity"/>
    <property type="evidence" value="ECO:0007669"/>
    <property type="project" value="InterPro"/>
</dbReference>
<dbReference type="InterPro" id="IPR002487">
    <property type="entry name" value="TF_Kbox"/>
</dbReference>
<dbReference type="GO" id="GO:0046983">
    <property type="term" value="F:protein dimerization activity"/>
    <property type="evidence" value="ECO:0007669"/>
    <property type="project" value="InterPro"/>
</dbReference>
<dbReference type="GO" id="GO:0000977">
    <property type="term" value="F:RNA polymerase II transcription regulatory region sequence-specific DNA binding"/>
    <property type="evidence" value="ECO:0007669"/>
    <property type="project" value="InterPro"/>
</dbReference>
<dbReference type="Gene3D" id="3.40.1810.10">
    <property type="entry name" value="Transcription factor, MADS-box"/>
    <property type="match status" value="1"/>
</dbReference>
<feature type="domain" description="MADS-box" evidence="7">
    <location>
        <begin position="1"/>
        <end position="61"/>
    </location>
</feature>
<evidence type="ECO:0000313" key="9">
    <source>
        <dbReference type="EMBL" id="ASZ85171.1"/>
    </source>
</evidence>
<dbReference type="PROSITE" id="PS00350">
    <property type="entry name" value="MADS_BOX_1"/>
    <property type="match status" value="1"/>
</dbReference>
<name>A0A249Y6Z6_9CARY</name>
<dbReference type="GO" id="GO:0005634">
    <property type="term" value="C:nucleus"/>
    <property type="evidence" value="ECO:0007669"/>
    <property type="project" value="UniProtKB-SubCell"/>
</dbReference>
<dbReference type="Pfam" id="PF00319">
    <property type="entry name" value="SRF-TF"/>
    <property type="match status" value="1"/>
</dbReference>
<dbReference type="PRINTS" id="PR00404">
    <property type="entry name" value="MADSDOMAIN"/>
</dbReference>
<keyword evidence="5" id="KW-0539">Nucleus</keyword>
<dbReference type="PANTHER" id="PTHR48019">
    <property type="entry name" value="SERUM RESPONSE FACTOR HOMOLOG"/>
    <property type="match status" value="1"/>
</dbReference>
<organism evidence="9">
    <name type="scientific">Selenicereus monacanthus</name>
    <dbReference type="NCBI Taxonomy" id="1195128"/>
    <lineage>
        <taxon>Eukaryota</taxon>
        <taxon>Viridiplantae</taxon>
        <taxon>Streptophyta</taxon>
        <taxon>Embryophyta</taxon>
        <taxon>Tracheophyta</taxon>
        <taxon>Spermatophyta</taxon>
        <taxon>Magnoliopsida</taxon>
        <taxon>eudicotyledons</taxon>
        <taxon>Gunneridae</taxon>
        <taxon>Pentapetalae</taxon>
        <taxon>Caryophyllales</taxon>
        <taxon>Cactineae</taxon>
        <taxon>Cactaceae</taxon>
        <taxon>Cactoideae</taxon>
        <taxon>Hylocereeae</taxon>
        <taxon>Selenicereus</taxon>
    </lineage>
</organism>
<dbReference type="PROSITE" id="PS51297">
    <property type="entry name" value="K_BOX"/>
    <property type="match status" value="1"/>
</dbReference>
<keyword evidence="6" id="KW-0175">Coiled coil</keyword>
<evidence type="ECO:0000256" key="4">
    <source>
        <dbReference type="ARBA" id="ARBA00023163"/>
    </source>
</evidence>
<evidence type="ECO:0000259" key="7">
    <source>
        <dbReference type="PROSITE" id="PS50066"/>
    </source>
</evidence>
<feature type="domain" description="K-box" evidence="8">
    <location>
        <begin position="105"/>
        <end position="195"/>
    </location>
</feature>
<sequence length="227" mass="26225">MGRRKIEMKRIEDKSSRQVTFSKRRSGLIKKAKELSILCDVEVALVVFSSRGRLYEFCSAGSSRLSQLLKCYQDCSASQSSTIINEVEVNNFVLTYAQKCNNNIYKNQHPDYMNVEMCTELVETVERFVDGTDIDRRSLDDFAQLERQLDAALVQIRTQKTQLMQESMMALQEQERMLREENEQLKEEVATLKGEDTTGTHINLELNSLEHVHMARPRPQETLPLLL</sequence>
<dbReference type="SUPFAM" id="SSF55455">
    <property type="entry name" value="SRF-like"/>
    <property type="match status" value="1"/>
</dbReference>
<comment type="subcellular location">
    <subcellularLocation>
        <location evidence="1">Nucleus</location>
    </subcellularLocation>
</comment>
<protein>
    <submittedName>
        <fullName evidence="9">Agamous-like MADS-box protein AGL31</fullName>
    </submittedName>
</protein>
<feature type="coiled-coil region" evidence="6">
    <location>
        <begin position="142"/>
        <end position="195"/>
    </location>
</feature>
<keyword evidence="4" id="KW-0804">Transcription</keyword>
<dbReference type="Pfam" id="PF01486">
    <property type="entry name" value="K-box"/>
    <property type="match status" value="1"/>
</dbReference>
<accession>A0A249Y6Z6</accession>
<dbReference type="PROSITE" id="PS50066">
    <property type="entry name" value="MADS_BOX_2"/>
    <property type="match status" value="1"/>
</dbReference>
<dbReference type="SMART" id="SM00432">
    <property type="entry name" value="MADS"/>
    <property type="match status" value="1"/>
</dbReference>
<dbReference type="EMBL" id="MF356260">
    <property type="protein sequence ID" value="ASZ85171.1"/>
    <property type="molecule type" value="mRNA"/>
</dbReference>
<dbReference type="GO" id="GO:0045944">
    <property type="term" value="P:positive regulation of transcription by RNA polymerase II"/>
    <property type="evidence" value="ECO:0007669"/>
    <property type="project" value="InterPro"/>
</dbReference>
<evidence type="ECO:0000256" key="5">
    <source>
        <dbReference type="ARBA" id="ARBA00023242"/>
    </source>
</evidence>
<evidence type="ECO:0000256" key="1">
    <source>
        <dbReference type="ARBA" id="ARBA00004123"/>
    </source>
</evidence>
<dbReference type="InterPro" id="IPR050142">
    <property type="entry name" value="MADS-box/MEF2_TF"/>
</dbReference>
<evidence type="ECO:0000256" key="3">
    <source>
        <dbReference type="ARBA" id="ARBA00023125"/>
    </source>
</evidence>
<dbReference type="CDD" id="cd00265">
    <property type="entry name" value="MADS_MEF2_like"/>
    <property type="match status" value="1"/>
</dbReference>
<gene>
    <name evidence="9" type="primary">AGL31</name>
</gene>
<evidence type="ECO:0000256" key="6">
    <source>
        <dbReference type="SAM" id="Coils"/>
    </source>
</evidence>